<dbReference type="RefSeq" id="WP_048154096.1">
    <property type="nucleotide sequence ID" value="NZ_CP009528.1"/>
</dbReference>
<dbReference type="HOGENOM" id="CLU_2730333_0_0_2"/>
<reference evidence="2 3" key="1">
    <citation type="submission" date="2014-07" db="EMBL/GenBank/DDBJ databases">
        <title>Methanogenic archaea and the global carbon cycle.</title>
        <authorList>
            <person name="Henriksen J.R."/>
            <person name="Luke J."/>
            <person name="Reinhart S."/>
            <person name="Benedict M.N."/>
            <person name="Youngblut N.D."/>
            <person name="Metcalf M.E."/>
            <person name="Whitaker R.J."/>
            <person name="Metcalf W.W."/>
        </authorList>
    </citation>
    <scope>NUCLEOTIDE SEQUENCE [LARGE SCALE GENOMIC DNA]</scope>
    <source>
        <strain evidence="2 3">MS</strain>
    </source>
</reference>
<dbReference type="GeneID" id="24843329"/>
<proteinExistence type="predicted"/>
<evidence type="ECO:0000256" key="1">
    <source>
        <dbReference type="SAM" id="MobiDB-lite"/>
    </source>
</evidence>
<protein>
    <submittedName>
        <fullName evidence="2">Uncharacterized protein</fullName>
    </submittedName>
</protein>
<sequence>MKTKTQENENTGSKKRWKKEKLKSEIRWKKEQLKYEKLKNEKRCKKFENQKLLIKGSLKEKIRKENLKGKSERKI</sequence>
<gene>
    <name evidence="2" type="ORF">MSBRM_0174</name>
</gene>
<dbReference type="KEGG" id="mby:MSBRM_0174"/>
<evidence type="ECO:0000313" key="3">
    <source>
        <dbReference type="Proteomes" id="UP000033033"/>
    </source>
</evidence>
<dbReference type="PATRIC" id="fig|1434108.4.peg.175"/>
<dbReference type="AlphaFoldDB" id="A0A0E3QR03"/>
<accession>A0A0E3QR03</accession>
<dbReference type="EMBL" id="CP009528">
    <property type="protein sequence ID" value="AKB53172.1"/>
    <property type="molecule type" value="Genomic_DNA"/>
</dbReference>
<keyword evidence="3" id="KW-1185">Reference proteome</keyword>
<feature type="region of interest" description="Disordered" evidence="1">
    <location>
        <begin position="1"/>
        <end position="21"/>
    </location>
</feature>
<dbReference type="STRING" id="1434108.MSBRM_0174"/>
<evidence type="ECO:0000313" key="2">
    <source>
        <dbReference type="EMBL" id="AKB53172.1"/>
    </source>
</evidence>
<organism evidence="2 3">
    <name type="scientific">Methanosarcina barkeri MS</name>
    <dbReference type="NCBI Taxonomy" id="1434108"/>
    <lineage>
        <taxon>Archaea</taxon>
        <taxon>Methanobacteriati</taxon>
        <taxon>Methanobacteriota</taxon>
        <taxon>Stenosarchaea group</taxon>
        <taxon>Methanomicrobia</taxon>
        <taxon>Methanosarcinales</taxon>
        <taxon>Methanosarcinaceae</taxon>
        <taxon>Methanosarcina</taxon>
    </lineage>
</organism>
<dbReference type="Proteomes" id="UP000033033">
    <property type="component" value="Chromosome"/>
</dbReference>
<name>A0A0E3QR03_METBA</name>